<dbReference type="EC" id="2.7.1.24" evidence="5 6"/>
<dbReference type="Gene3D" id="3.40.50.300">
    <property type="entry name" value="P-loop containing nucleotide triphosphate hydrolases"/>
    <property type="match status" value="1"/>
</dbReference>
<evidence type="ECO:0000256" key="2">
    <source>
        <dbReference type="ARBA" id="ARBA00022741"/>
    </source>
</evidence>
<reference evidence="7 8" key="1">
    <citation type="journal article" date="2020" name="Front. Plant Sci.">
        <title>Isolation of Rhizosphere Bacteria That Improve Quality and Water Stress Tolerance in Greenhouse Ornamentals.</title>
        <authorList>
            <person name="Nordstedt N.P."/>
            <person name="Jones M.L."/>
        </authorList>
    </citation>
    <scope>NUCLEOTIDE SEQUENCE [LARGE SCALE GENOMIC DNA]</scope>
    <source>
        <strain evidence="7 8">C6C2</strain>
    </source>
</reference>
<comment type="caution">
    <text evidence="7">The sequence shown here is derived from an EMBL/GenBank/DDBJ whole genome shotgun (WGS) entry which is preliminary data.</text>
</comment>
<comment type="subcellular location">
    <subcellularLocation>
        <location evidence="5">Cytoplasm</location>
    </subcellularLocation>
</comment>
<comment type="similarity">
    <text evidence="1 5">Belongs to the CoaE family.</text>
</comment>
<organism evidence="7 8">
    <name type="scientific">Herbaspirillum robiniae</name>
    <dbReference type="NCBI Taxonomy" id="2014887"/>
    <lineage>
        <taxon>Bacteria</taxon>
        <taxon>Pseudomonadati</taxon>
        <taxon>Pseudomonadota</taxon>
        <taxon>Betaproteobacteria</taxon>
        <taxon>Burkholderiales</taxon>
        <taxon>Oxalobacteraceae</taxon>
        <taxon>Herbaspirillum</taxon>
    </lineage>
</organism>
<dbReference type="InterPro" id="IPR027417">
    <property type="entry name" value="P-loop_NTPase"/>
</dbReference>
<protein>
    <recommendedName>
        <fullName evidence="5 6">Dephospho-CoA kinase</fullName>
        <ecNumber evidence="5 6">2.7.1.24</ecNumber>
    </recommendedName>
    <alternativeName>
        <fullName evidence="5">Dephosphocoenzyme A kinase</fullName>
    </alternativeName>
</protein>
<proteinExistence type="inferred from homology"/>
<evidence type="ECO:0000256" key="1">
    <source>
        <dbReference type="ARBA" id="ARBA00009018"/>
    </source>
</evidence>
<dbReference type="InterPro" id="IPR001977">
    <property type="entry name" value="Depp_CoAkinase"/>
</dbReference>
<keyword evidence="5 7" id="KW-0808">Transferase</keyword>
<sequence length="206" mass="21884">MTSLAQRFTIGLTGGIGSGKTTVANLFGELGASLVDTDAIAHRLTASGGLAIAAIRERFGPGFIDAGGAMDRARMRSHVFGNAGARQELEAILHPLIRSETAREAEAATGDYVIFVVPLLVESGTWVGRTSRILVVDCEEEVQIERVMRRNGLQRSEVEAIMAAQASRFARLAVADDVVENNGDSAALLPRVQELHAAYLALARAA</sequence>
<evidence type="ECO:0000313" key="8">
    <source>
        <dbReference type="Proteomes" id="UP000536746"/>
    </source>
</evidence>
<keyword evidence="3 5" id="KW-0067">ATP-binding</keyword>
<dbReference type="HAMAP" id="MF_00376">
    <property type="entry name" value="Dephospho_CoA_kinase"/>
    <property type="match status" value="1"/>
</dbReference>
<accession>A0ABX2LWQ2</accession>
<evidence type="ECO:0000256" key="4">
    <source>
        <dbReference type="ARBA" id="ARBA00022993"/>
    </source>
</evidence>
<dbReference type="PROSITE" id="PS51219">
    <property type="entry name" value="DPCK"/>
    <property type="match status" value="1"/>
</dbReference>
<keyword evidence="2 5" id="KW-0547">Nucleotide-binding</keyword>
<dbReference type="CDD" id="cd02022">
    <property type="entry name" value="DPCK"/>
    <property type="match status" value="1"/>
</dbReference>
<feature type="binding site" evidence="5">
    <location>
        <begin position="17"/>
        <end position="22"/>
    </location>
    <ligand>
        <name>ATP</name>
        <dbReference type="ChEBI" id="CHEBI:30616"/>
    </ligand>
</feature>
<gene>
    <name evidence="5" type="primary">coaE</name>
    <name evidence="7" type="ORF">HNO84_11010</name>
</gene>
<dbReference type="NCBIfam" id="TIGR00152">
    <property type="entry name" value="dephospho-CoA kinase"/>
    <property type="match status" value="1"/>
</dbReference>
<evidence type="ECO:0000313" key="7">
    <source>
        <dbReference type="EMBL" id="NUU02129.1"/>
    </source>
</evidence>
<dbReference type="EMBL" id="JABFMT010000009">
    <property type="protein sequence ID" value="NUU02129.1"/>
    <property type="molecule type" value="Genomic_DNA"/>
</dbReference>
<dbReference type="RefSeq" id="WP_079217096.1">
    <property type="nucleotide sequence ID" value="NZ_CP018845.1"/>
</dbReference>
<keyword evidence="8" id="KW-1185">Reference proteome</keyword>
<dbReference type="PANTHER" id="PTHR10695:SF46">
    <property type="entry name" value="BIFUNCTIONAL COENZYME A SYNTHASE-RELATED"/>
    <property type="match status" value="1"/>
</dbReference>
<comment type="function">
    <text evidence="5">Catalyzes the phosphorylation of the 3'-hydroxyl group of dephosphocoenzyme A to form coenzyme A.</text>
</comment>
<dbReference type="Pfam" id="PF01121">
    <property type="entry name" value="CoaE"/>
    <property type="match status" value="1"/>
</dbReference>
<dbReference type="SUPFAM" id="SSF52540">
    <property type="entry name" value="P-loop containing nucleoside triphosphate hydrolases"/>
    <property type="match status" value="1"/>
</dbReference>
<dbReference type="PANTHER" id="PTHR10695">
    <property type="entry name" value="DEPHOSPHO-COA KINASE-RELATED"/>
    <property type="match status" value="1"/>
</dbReference>
<dbReference type="Proteomes" id="UP000536746">
    <property type="component" value="Unassembled WGS sequence"/>
</dbReference>
<dbReference type="GO" id="GO:0004140">
    <property type="term" value="F:dephospho-CoA kinase activity"/>
    <property type="evidence" value="ECO:0007669"/>
    <property type="project" value="UniProtKB-EC"/>
</dbReference>
<comment type="catalytic activity">
    <reaction evidence="5">
        <text>3'-dephospho-CoA + ATP = ADP + CoA + H(+)</text>
        <dbReference type="Rhea" id="RHEA:18245"/>
        <dbReference type="ChEBI" id="CHEBI:15378"/>
        <dbReference type="ChEBI" id="CHEBI:30616"/>
        <dbReference type="ChEBI" id="CHEBI:57287"/>
        <dbReference type="ChEBI" id="CHEBI:57328"/>
        <dbReference type="ChEBI" id="CHEBI:456216"/>
        <dbReference type="EC" id="2.7.1.24"/>
    </reaction>
</comment>
<keyword evidence="5 7" id="KW-0418">Kinase</keyword>
<comment type="pathway">
    <text evidence="5">Cofactor biosynthesis; coenzyme A biosynthesis; CoA from (R)-pantothenate: step 5/5.</text>
</comment>
<keyword evidence="5" id="KW-0963">Cytoplasm</keyword>
<evidence type="ECO:0000256" key="6">
    <source>
        <dbReference type="NCBIfam" id="TIGR00152"/>
    </source>
</evidence>
<name>A0ABX2LWQ2_9BURK</name>
<keyword evidence="4 5" id="KW-0173">Coenzyme A biosynthesis</keyword>
<evidence type="ECO:0000256" key="5">
    <source>
        <dbReference type="HAMAP-Rule" id="MF_00376"/>
    </source>
</evidence>
<evidence type="ECO:0000256" key="3">
    <source>
        <dbReference type="ARBA" id="ARBA00022840"/>
    </source>
</evidence>